<organism evidence="2">
    <name type="scientific">uncultured Solirubrobacterales bacterium</name>
    <dbReference type="NCBI Taxonomy" id="768556"/>
    <lineage>
        <taxon>Bacteria</taxon>
        <taxon>Bacillati</taxon>
        <taxon>Actinomycetota</taxon>
        <taxon>Thermoleophilia</taxon>
        <taxon>Solirubrobacterales</taxon>
        <taxon>environmental samples</taxon>
    </lineage>
</organism>
<evidence type="ECO:0000256" key="1">
    <source>
        <dbReference type="SAM" id="MobiDB-lite"/>
    </source>
</evidence>
<feature type="non-terminal residue" evidence="2">
    <location>
        <position position="1"/>
    </location>
</feature>
<feature type="compositionally biased region" description="Basic and acidic residues" evidence="1">
    <location>
        <begin position="118"/>
        <end position="143"/>
    </location>
</feature>
<evidence type="ECO:0000313" key="2">
    <source>
        <dbReference type="EMBL" id="CAA9512751.1"/>
    </source>
</evidence>
<gene>
    <name evidence="2" type="ORF">AVDCRST_MAG45-2013</name>
</gene>
<reference evidence="2" key="1">
    <citation type="submission" date="2020-02" db="EMBL/GenBank/DDBJ databases">
        <authorList>
            <person name="Meier V. D."/>
        </authorList>
    </citation>
    <scope>NUCLEOTIDE SEQUENCE</scope>
    <source>
        <strain evidence="2">AVDCRST_MAG45</strain>
    </source>
</reference>
<feature type="compositionally biased region" description="Basic residues" evidence="1">
    <location>
        <begin position="70"/>
        <end position="81"/>
    </location>
</feature>
<protein>
    <submittedName>
        <fullName evidence="2">RNA signal recognition particle 4.5S RNA</fullName>
    </submittedName>
</protein>
<feature type="compositionally biased region" description="Basic and acidic residues" evidence="1">
    <location>
        <begin position="156"/>
        <end position="168"/>
    </location>
</feature>
<feature type="compositionally biased region" description="Basic residues" evidence="1">
    <location>
        <begin position="89"/>
        <end position="103"/>
    </location>
</feature>
<dbReference type="EMBL" id="CADCVU010000171">
    <property type="protein sequence ID" value="CAA9512751.1"/>
    <property type="molecule type" value="Genomic_DNA"/>
</dbReference>
<proteinExistence type="predicted"/>
<feature type="compositionally biased region" description="Basic residues" evidence="1">
    <location>
        <begin position="1"/>
        <end position="24"/>
    </location>
</feature>
<accession>A0A6J4T379</accession>
<dbReference type="AlphaFoldDB" id="A0A6J4T379"/>
<feature type="non-terminal residue" evidence="2">
    <location>
        <position position="176"/>
    </location>
</feature>
<name>A0A6J4T379_9ACTN</name>
<sequence length="176" mass="19393">GGSARRRTPRRRDRTARSRRRAGRPGRAAACSCERSSQAVGLAAGSITPTTEGALPAPLRRWIRTAGPRRQARRLPRHRARGGRDLARARRARGTGVRRRRREGGRGHLLPGQRPGRAGRDGGIRVDPVRVARAPRPRERRGDGGPALQGDDDPGGDARRRPAHDLRRLQRRRGGV</sequence>
<feature type="region of interest" description="Disordered" evidence="1">
    <location>
        <begin position="1"/>
        <end position="176"/>
    </location>
</feature>